<protein>
    <recommendedName>
        <fullName evidence="9">DUF676 domain-containing protein</fullName>
    </recommendedName>
</protein>
<keyword evidence="5" id="KW-0496">Mitochondrion</keyword>
<gene>
    <name evidence="7" type="ORF">OHK93_006769</name>
</gene>
<dbReference type="GO" id="GO:0005739">
    <property type="term" value="C:mitochondrion"/>
    <property type="evidence" value="ECO:0007669"/>
    <property type="project" value="UniProtKB-SubCell"/>
</dbReference>
<dbReference type="Gene3D" id="3.40.50.1820">
    <property type="entry name" value="alpha/beta hydrolase"/>
    <property type="match status" value="1"/>
</dbReference>
<dbReference type="Proteomes" id="UP001161017">
    <property type="component" value="Unassembled WGS sequence"/>
</dbReference>
<proteinExistence type="predicted"/>
<comment type="caution">
    <text evidence="7">The sequence shown here is derived from an EMBL/GenBank/DDBJ whole genome shotgun (WGS) entry which is preliminary data.</text>
</comment>
<dbReference type="GO" id="GO:0016020">
    <property type="term" value="C:membrane"/>
    <property type="evidence" value="ECO:0007669"/>
    <property type="project" value="UniProtKB-SubCell"/>
</dbReference>
<name>A0AA43TTT9_9LECA</name>
<dbReference type="AlphaFoldDB" id="A0AA43TTT9"/>
<keyword evidence="4" id="KW-0256">Endoplasmic reticulum</keyword>
<evidence type="ECO:0000256" key="5">
    <source>
        <dbReference type="ARBA" id="ARBA00023128"/>
    </source>
</evidence>
<dbReference type="SUPFAM" id="SSF53474">
    <property type="entry name" value="alpha/beta-Hydrolases"/>
    <property type="match status" value="1"/>
</dbReference>
<dbReference type="EMBL" id="JAPUFD010000005">
    <property type="protein sequence ID" value="MDI1487499.1"/>
    <property type="molecule type" value="Genomic_DNA"/>
</dbReference>
<organism evidence="7 8">
    <name type="scientific">Ramalina farinacea</name>
    <dbReference type="NCBI Taxonomy" id="258253"/>
    <lineage>
        <taxon>Eukaryota</taxon>
        <taxon>Fungi</taxon>
        <taxon>Dikarya</taxon>
        <taxon>Ascomycota</taxon>
        <taxon>Pezizomycotina</taxon>
        <taxon>Lecanoromycetes</taxon>
        <taxon>OSLEUM clade</taxon>
        <taxon>Lecanoromycetidae</taxon>
        <taxon>Lecanorales</taxon>
        <taxon>Lecanorineae</taxon>
        <taxon>Ramalinaceae</taxon>
        <taxon>Ramalina</taxon>
    </lineage>
</organism>
<comment type="subcellular location">
    <subcellularLocation>
        <location evidence="2">Endoplasmic reticulum</location>
    </subcellularLocation>
    <subcellularLocation>
        <location evidence="3">Membrane</location>
    </subcellularLocation>
    <subcellularLocation>
        <location evidence="1">Mitochondrion</location>
    </subcellularLocation>
</comment>
<dbReference type="InterPro" id="IPR052374">
    <property type="entry name" value="SERAC1"/>
</dbReference>
<evidence type="ECO:0000256" key="4">
    <source>
        <dbReference type="ARBA" id="ARBA00022824"/>
    </source>
</evidence>
<evidence type="ECO:0000313" key="8">
    <source>
        <dbReference type="Proteomes" id="UP001161017"/>
    </source>
</evidence>
<sequence length="400" mass="46134">MSFPYSSLPDWSKIKADIIFIPAIGADPRLTWARQTGTERTERLDYEIFDHLGGEARVHLYDHLIEKERKLQIPRQTSEATSEALSDDQHDALIAFRETGRRLDDFGVEDWANRLYEFLFSFQQISARPVLSDRSYQTNRPIIFICHSTGGNVLKHALTKRSEGVPNPIALNTIGITFFGVPHHGSSVLSNDEYVQTVQAHLGLKWKMSGRLRQDFRLRDENQELERLNHRFAVDIVGVKIFNYVEMADTNLRVLTDENSGESTTIIRLCVVDSRSGKLGTPQVPMEDEDFMQLDVTHTDLPRFTDQQDQYDSFVSEIGKLVREFKESDRVEYRLLQKAINTEVKVHVHQFYEDKGSIKILMTQPTLNRFLEVGPSRAIMDEIEGRDKNIRSPRYVFPSK</sequence>
<evidence type="ECO:0008006" key="9">
    <source>
        <dbReference type="Google" id="ProtNLM"/>
    </source>
</evidence>
<evidence type="ECO:0000256" key="3">
    <source>
        <dbReference type="ARBA" id="ARBA00004370"/>
    </source>
</evidence>
<keyword evidence="8" id="KW-1185">Reference proteome</keyword>
<reference evidence="7" key="1">
    <citation type="journal article" date="2023" name="Genome Biol. Evol.">
        <title>First Whole Genome Sequence and Flow Cytometry Genome Size Data for the Lichen-Forming Fungus Ramalina farinacea (Ascomycota).</title>
        <authorList>
            <person name="Llewellyn T."/>
            <person name="Mian S."/>
            <person name="Hill R."/>
            <person name="Leitch I.J."/>
            <person name="Gaya E."/>
        </authorList>
    </citation>
    <scope>NUCLEOTIDE SEQUENCE</scope>
    <source>
        <strain evidence="7">LIQ254RAFAR</strain>
    </source>
</reference>
<evidence type="ECO:0000313" key="7">
    <source>
        <dbReference type="EMBL" id="MDI1487499.1"/>
    </source>
</evidence>
<evidence type="ECO:0000256" key="6">
    <source>
        <dbReference type="ARBA" id="ARBA00023136"/>
    </source>
</evidence>
<evidence type="ECO:0000256" key="2">
    <source>
        <dbReference type="ARBA" id="ARBA00004240"/>
    </source>
</evidence>
<dbReference type="PANTHER" id="PTHR48182:SF2">
    <property type="entry name" value="PROTEIN SERAC1"/>
    <property type="match status" value="1"/>
</dbReference>
<dbReference type="InterPro" id="IPR029058">
    <property type="entry name" value="AB_hydrolase_fold"/>
</dbReference>
<accession>A0AA43TTT9</accession>
<dbReference type="PANTHER" id="PTHR48182">
    <property type="entry name" value="PROTEIN SERAC1"/>
    <property type="match status" value="1"/>
</dbReference>
<keyword evidence="6" id="KW-0472">Membrane</keyword>
<dbReference type="GO" id="GO:0005783">
    <property type="term" value="C:endoplasmic reticulum"/>
    <property type="evidence" value="ECO:0007669"/>
    <property type="project" value="UniProtKB-SubCell"/>
</dbReference>
<evidence type="ECO:0000256" key="1">
    <source>
        <dbReference type="ARBA" id="ARBA00004173"/>
    </source>
</evidence>